<dbReference type="Gene3D" id="3.90.550.10">
    <property type="entry name" value="Spore Coat Polysaccharide Biosynthesis Protein SpsA, Chain A"/>
    <property type="match status" value="1"/>
</dbReference>
<evidence type="ECO:0000313" key="7">
    <source>
        <dbReference type="Proteomes" id="UP000619545"/>
    </source>
</evidence>
<dbReference type="OMA" id="FRVDYHG"/>
<accession>A0A832WME3</accession>
<dbReference type="GO" id="GO:0052645">
    <property type="term" value="P:F420-0 metabolic process"/>
    <property type="evidence" value="ECO:0007669"/>
    <property type="project" value="UniProtKB-UniRule"/>
</dbReference>
<dbReference type="UniPathway" id="UPA00071"/>
<dbReference type="SUPFAM" id="SSF53448">
    <property type="entry name" value="Nucleotide-diphospho-sugar transferases"/>
    <property type="match status" value="1"/>
</dbReference>
<dbReference type="InterPro" id="IPR002835">
    <property type="entry name" value="CofC"/>
</dbReference>
<dbReference type="Pfam" id="PF01983">
    <property type="entry name" value="CofC"/>
    <property type="match status" value="1"/>
</dbReference>
<gene>
    <name evidence="5 6" type="primary">cofC</name>
    <name evidence="6" type="ORF">HA336_03045</name>
</gene>
<dbReference type="NCBIfam" id="TIGR03552">
    <property type="entry name" value="F420_cofC"/>
    <property type="match status" value="1"/>
</dbReference>
<keyword evidence="3 5" id="KW-0547">Nucleotide-binding</keyword>
<keyword evidence="2 5" id="KW-0548">Nucleotidyltransferase</keyword>
<dbReference type="GeneID" id="1476688"/>
<dbReference type="EC" id="2.7.7.68" evidence="5"/>
<comment type="similarity">
    <text evidence="5">Belongs to the CofC family.</text>
</comment>
<keyword evidence="4 5" id="KW-0342">GTP-binding</keyword>
<keyword evidence="1 5" id="KW-0808">Transferase</keyword>
<evidence type="ECO:0000256" key="4">
    <source>
        <dbReference type="ARBA" id="ARBA00023134"/>
    </source>
</evidence>
<dbReference type="GO" id="GO:0005525">
    <property type="term" value="F:GTP binding"/>
    <property type="evidence" value="ECO:0007669"/>
    <property type="project" value="UniProtKB-KW"/>
</dbReference>
<dbReference type="PANTHER" id="PTHR40392">
    <property type="entry name" value="2-PHOSPHO-L-LACTATE GUANYLYLTRANSFERASE"/>
    <property type="match status" value="1"/>
</dbReference>
<evidence type="ECO:0000256" key="2">
    <source>
        <dbReference type="ARBA" id="ARBA00022695"/>
    </source>
</evidence>
<comment type="caution">
    <text evidence="6">The sequence shown here is derived from an EMBL/GenBank/DDBJ whole genome shotgun (WGS) entry which is preliminary data.</text>
</comment>
<evidence type="ECO:0000256" key="3">
    <source>
        <dbReference type="ARBA" id="ARBA00022741"/>
    </source>
</evidence>
<dbReference type="GO" id="GO:0043814">
    <property type="term" value="F:phospholactate guanylyltransferase activity"/>
    <property type="evidence" value="ECO:0007669"/>
    <property type="project" value="UniProtKB-EC"/>
</dbReference>
<comment type="pathway">
    <text evidence="5">Cofactor biosynthesis; coenzyme F420 biosynthesis.</text>
</comment>
<dbReference type="PANTHER" id="PTHR40392:SF1">
    <property type="entry name" value="2-PHOSPHO-L-LACTATE GUANYLYLTRANSFERASE"/>
    <property type="match status" value="1"/>
</dbReference>
<proteinExistence type="inferred from homology"/>
<organism evidence="6 7">
    <name type="scientific">Methanopyrus kandleri</name>
    <dbReference type="NCBI Taxonomy" id="2320"/>
    <lineage>
        <taxon>Archaea</taxon>
        <taxon>Methanobacteriati</taxon>
        <taxon>Methanobacteriota</taxon>
        <taxon>Methanomada group</taxon>
        <taxon>Methanopyri</taxon>
        <taxon>Methanopyrales</taxon>
        <taxon>Methanopyraceae</taxon>
        <taxon>Methanopyrus</taxon>
    </lineage>
</organism>
<comment type="subunit">
    <text evidence="5">Homodimer.</text>
</comment>
<dbReference type="SMR" id="A0A832WME3"/>
<name>A0A832WME3_9EURY</name>
<comment type="function">
    <text evidence="5">Guanylyltransferase that catalyzes the activation of (2S)-2-phospholactate (2-PL) as (2S)-lactyl-2-diphospho-5'-guanosine, via the condensation of 2-PL with GTP. It is involved in the biosynthesis of coenzyme F420, a hydride carrier cofactor.</text>
</comment>
<dbReference type="AlphaFoldDB" id="A0A832WME3"/>
<evidence type="ECO:0000256" key="1">
    <source>
        <dbReference type="ARBA" id="ARBA00022679"/>
    </source>
</evidence>
<protein>
    <recommendedName>
        <fullName evidence="5">2-phospho-L-lactate guanylyltransferase</fullName>
        <shortName evidence="5">LP guanylyltransferase</shortName>
        <ecNumber evidence="5">2.7.7.68</ecNumber>
    </recommendedName>
</protein>
<sequence length="190" mass="20960">MRFVVPFADRGDRKTRLSSCMDEETRERFALAMLRHVVRVLSKFGEVEVVTPDSSLSVPGTKVRRSDASLDELPLPDGEFGLVMSDLPLLSEEDVERALEGLKDADVVLCPSRRGGTSGVFVRKGVRFRPTFGGVSFPRNLRRAEKQGVEVAVVKSLGFFADVDEPEDLLDAALLGRREVAKIARSVVEV</sequence>
<dbReference type="HAMAP" id="MF_02114">
    <property type="entry name" value="CofC"/>
    <property type="match status" value="1"/>
</dbReference>
<comment type="catalytic activity">
    <reaction evidence="5">
        <text>(2S)-2-phospholactate + GTP + H(+) = (2S)-lactyl-2-diphospho-5'-guanosine + diphosphate</text>
        <dbReference type="Rhea" id="RHEA:63424"/>
        <dbReference type="ChEBI" id="CHEBI:15378"/>
        <dbReference type="ChEBI" id="CHEBI:33019"/>
        <dbReference type="ChEBI" id="CHEBI:37565"/>
        <dbReference type="ChEBI" id="CHEBI:59435"/>
        <dbReference type="ChEBI" id="CHEBI:59906"/>
        <dbReference type="EC" id="2.7.7.68"/>
    </reaction>
</comment>
<evidence type="ECO:0000313" key="6">
    <source>
        <dbReference type="EMBL" id="HII70192.1"/>
    </source>
</evidence>
<reference evidence="6" key="1">
    <citation type="journal article" date="2020" name="bioRxiv">
        <title>A rank-normalized archaeal taxonomy based on genome phylogeny resolves widespread incomplete and uneven classifications.</title>
        <authorList>
            <person name="Rinke C."/>
            <person name="Chuvochina M."/>
            <person name="Mussig A.J."/>
            <person name="Chaumeil P.-A."/>
            <person name="Waite D.W."/>
            <person name="Whitman W.B."/>
            <person name="Parks D.H."/>
            <person name="Hugenholtz P."/>
        </authorList>
    </citation>
    <scope>NUCLEOTIDE SEQUENCE</scope>
    <source>
        <strain evidence="6">UBA8853</strain>
    </source>
</reference>
<dbReference type="EMBL" id="DUJS01000002">
    <property type="protein sequence ID" value="HII70192.1"/>
    <property type="molecule type" value="Genomic_DNA"/>
</dbReference>
<dbReference type="InterPro" id="IPR029044">
    <property type="entry name" value="Nucleotide-diphossugar_trans"/>
</dbReference>
<evidence type="ECO:0000256" key="5">
    <source>
        <dbReference type="HAMAP-Rule" id="MF_02114"/>
    </source>
</evidence>
<dbReference type="RefSeq" id="WP_011018957.1">
    <property type="nucleotide sequence ID" value="NZ_DUJS01000002.1"/>
</dbReference>
<dbReference type="Proteomes" id="UP000619545">
    <property type="component" value="Unassembled WGS sequence"/>
</dbReference>